<dbReference type="Pfam" id="PF01408">
    <property type="entry name" value="GFO_IDH_MocA"/>
    <property type="match status" value="1"/>
</dbReference>
<dbReference type="Proteomes" id="UP000276128">
    <property type="component" value="Unassembled WGS sequence"/>
</dbReference>
<protein>
    <submittedName>
        <fullName evidence="4">Gfo/Idh/MocA family oxidoreductase</fullName>
    </submittedName>
</protein>
<gene>
    <name evidence="4" type="ORF">EJQ19_25305</name>
</gene>
<accession>A0A430J743</accession>
<evidence type="ECO:0000259" key="2">
    <source>
        <dbReference type="Pfam" id="PF01408"/>
    </source>
</evidence>
<dbReference type="GO" id="GO:0000166">
    <property type="term" value="F:nucleotide binding"/>
    <property type="evidence" value="ECO:0007669"/>
    <property type="project" value="InterPro"/>
</dbReference>
<dbReference type="InterPro" id="IPR036291">
    <property type="entry name" value="NAD(P)-bd_dom_sf"/>
</dbReference>
<comment type="caution">
    <text evidence="4">The sequence shown here is derived from an EMBL/GenBank/DDBJ whole genome shotgun (WGS) entry which is preliminary data.</text>
</comment>
<dbReference type="OrthoDB" id="9815825at2"/>
<keyword evidence="1" id="KW-0560">Oxidoreductase</keyword>
<dbReference type="Gene3D" id="3.30.360.10">
    <property type="entry name" value="Dihydrodipicolinate Reductase, domain 2"/>
    <property type="match status" value="1"/>
</dbReference>
<evidence type="ECO:0000259" key="3">
    <source>
        <dbReference type="Pfam" id="PF22725"/>
    </source>
</evidence>
<proteinExistence type="predicted"/>
<dbReference type="AlphaFoldDB" id="A0A430J743"/>
<feature type="domain" description="Gfo/Idh/MocA-like oxidoreductase N-terminal" evidence="2">
    <location>
        <begin position="7"/>
        <end position="124"/>
    </location>
</feature>
<reference evidence="4 5" key="1">
    <citation type="submission" date="2018-12" db="EMBL/GenBank/DDBJ databases">
        <title>Bacillus ochoae sp. nov., Paenibacillus whitsoniae sp. nov., Paenibacillus spiritus sp. nov. Isolated from the Mars Exploration Rover during spacecraft assembly.</title>
        <authorList>
            <person name="Seuylemezian A."/>
            <person name="Vaishampayan P."/>
        </authorList>
    </citation>
    <scope>NUCLEOTIDE SEQUENCE [LARGE SCALE GENOMIC DNA]</scope>
    <source>
        <strain evidence="4 5">MER 54</strain>
    </source>
</reference>
<dbReference type="Gene3D" id="3.40.50.720">
    <property type="entry name" value="NAD(P)-binding Rossmann-like Domain"/>
    <property type="match status" value="1"/>
</dbReference>
<dbReference type="EMBL" id="RXHU01000083">
    <property type="protein sequence ID" value="RTE05375.1"/>
    <property type="molecule type" value="Genomic_DNA"/>
</dbReference>
<dbReference type="InterPro" id="IPR055170">
    <property type="entry name" value="GFO_IDH_MocA-like_dom"/>
</dbReference>
<evidence type="ECO:0000313" key="4">
    <source>
        <dbReference type="EMBL" id="RTE05375.1"/>
    </source>
</evidence>
<sequence length="357" mass="39238">MTDNKQIRIGIIGSGNIGNVHMETFKAVPDFVLAGVTDVYLPLAQARAKEHGIERVYDNADQMLADASIDAVVIAVSNEWHAPIAVQALETGKHVLLEKPMAIDLPSAKRIVEAERKSGRILMIPHQLRWDAVALAIKEQTQKGALGHIYHAKATYLRRKGIPGWGTWFTQMDKSGGGPLIDLGVHMLDLTLYLMGNPKPVSVYGATYSEFGPRKQGIGTWGAPNWNGHFDVEDFATALIKFENGETLSLDVSWAGLLENDGLPSVQLLGTEGGAYLKGNKGKLLAEKFDRQVDIELPAPDSDEPRVNMVKHFLHCIRTGQTPMTSVMTGYTNNLILDAIYRSSQTGDEVKLNWNIE</sequence>
<dbReference type="Pfam" id="PF22725">
    <property type="entry name" value="GFO_IDH_MocA_C3"/>
    <property type="match status" value="1"/>
</dbReference>
<dbReference type="InterPro" id="IPR000683">
    <property type="entry name" value="Gfo/Idh/MocA-like_OxRdtase_N"/>
</dbReference>
<dbReference type="PANTHER" id="PTHR43818">
    <property type="entry name" value="BCDNA.GH03377"/>
    <property type="match status" value="1"/>
</dbReference>
<dbReference type="RefSeq" id="WP_126144026.1">
    <property type="nucleotide sequence ID" value="NZ_RXHU01000083.1"/>
</dbReference>
<name>A0A430J743_9BACL</name>
<dbReference type="PANTHER" id="PTHR43818:SF11">
    <property type="entry name" value="BCDNA.GH03377"/>
    <property type="match status" value="1"/>
</dbReference>
<dbReference type="GO" id="GO:0016491">
    <property type="term" value="F:oxidoreductase activity"/>
    <property type="evidence" value="ECO:0007669"/>
    <property type="project" value="UniProtKB-KW"/>
</dbReference>
<dbReference type="SUPFAM" id="SSF55347">
    <property type="entry name" value="Glyceraldehyde-3-phosphate dehydrogenase-like, C-terminal domain"/>
    <property type="match status" value="1"/>
</dbReference>
<keyword evidence="5" id="KW-1185">Reference proteome</keyword>
<dbReference type="InterPro" id="IPR050463">
    <property type="entry name" value="Gfo/Idh/MocA_oxidrdct_glycsds"/>
</dbReference>
<evidence type="ECO:0000313" key="5">
    <source>
        <dbReference type="Proteomes" id="UP000276128"/>
    </source>
</evidence>
<dbReference type="SUPFAM" id="SSF51735">
    <property type="entry name" value="NAD(P)-binding Rossmann-fold domains"/>
    <property type="match status" value="1"/>
</dbReference>
<evidence type="ECO:0000256" key="1">
    <source>
        <dbReference type="ARBA" id="ARBA00023002"/>
    </source>
</evidence>
<feature type="domain" description="GFO/IDH/MocA-like oxidoreductase" evidence="3">
    <location>
        <begin position="136"/>
        <end position="274"/>
    </location>
</feature>
<organism evidence="4 5">
    <name type="scientific">Paenibacillus whitsoniae</name>
    <dbReference type="NCBI Taxonomy" id="2496558"/>
    <lineage>
        <taxon>Bacteria</taxon>
        <taxon>Bacillati</taxon>
        <taxon>Bacillota</taxon>
        <taxon>Bacilli</taxon>
        <taxon>Bacillales</taxon>
        <taxon>Paenibacillaceae</taxon>
        <taxon>Paenibacillus</taxon>
    </lineage>
</organism>